<dbReference type="Gene3D" id="2.40.50.140">
    <property type="entry name" value="Nucleic acid-binding proteins"/>
    <property type="match status" value="1"/>
</dbReference>
<reference evidence="6 7" key="1">
    <citation type="journal article" date="2020" name="Biotechnol. Biofuels">
        <title>New insights from the biogas microbiome by comprehensive genome-resolved metagenomics of nearly 1600 species originating from multiple anaerobic digesters.</title>
        <authorList>
            <person name="Campanaro S."/>
            <person name="Treu L."/>
            <person name="Rodriguez-R L.M."/>
            <person name="Kovalovszki A."/>
            <person name="Ziels R.M."/>
            <person name="Maus I."/>
            <person name="Zhu X."/>
            <person name="Kougias P.G."/>
            <person name="Basile A."/>
            <person name="Luo G."/>
            <person name="Schluter A."/>
            <person name="Konstantinidis K.T."/>
            <person name="Angelidaki I."/>
        </authorList>
    </citation>
    <scope>NUCLEOTIDE SEQUENCE [LARGE SCALE GENOMIC DNA]</scope>
    <source>
        <strain evidence="6">AS23ysBPME_34</strain>
    </source>
</reference>
<dbReference type="InterPro" id="IPR013611">
    <property type="entry name" value="Transp-assoc_OB_typ2"/>
</dbReference>
<dbReference type="GO" id="GO:0016887">
    <property type="term" value="F:ATP hydrolysis activity"/>
    <property type="evidence" value="ECO:0007669"/>
    <property type="project" value="InterPro"/>
</dbReference>
<dbReference type="InterPro" id="IPR012340">
    <property type="entry name" value="NA-bd_OB-fold"/>
</dbReference>
<dbReference type="SMART" id="SM00382">
    <property type="entry name" value="AAA"/>
    <property type="match status" value="1"/>
</dbReference>
<evidence type="ECO:0000313" key="6">
    <source>
        <dbReference type="EMBL" id="NLJ17590.1"/>
    </source>
</evidence>
<organism evidence="6 7">
    <name type="scientific">Globicatella sulfidifaciens</name>
    <dbReference type="NCBI Taxonomy" id="136093"/>
    <lineage>
        <taxon>Bacteria</taxon>
        <taxon>Bacillati</taxon>
        <taxon>Bacillota</taxon>
        <taxon>Bacilli</taxon>
        <taxon>Lactobacillales</taxon>
        <taxon>Aerococcaceae</taxon>
        <taxon>Globicatella</taxon>
    </lineage>
</organism>
<dbReference type="InterPro" id="IPR027417">
    <property type="entry name" value="P-loop_NTPase"/>
</dbReference>
<sequence length="350" mass="39524">MTYVELKDIDVSYDNKKYILEDLNLAIQKGELVSLLGPSGCGKTTTLRVMAGLIEHQDGTFSVDGENLNQVPVHKRQFGMVFQSYALFPHLSIYDNVAFGLKLQKVNPTIIKEKVMDMLKVCGLEGLEHRFPKQLSGGQRQRVALARALVIEPKLLLLDEPLSNLDAKLRVAMRLEIRRLHEKLNMTTVFVTHDQEECFSISDKVAVMNQGVIEQFDTPEQIYNYPKSRFVAEFIGFENFIKVTKSQESKFVDQSGNTYHVASMPKTEVSGECVLAIRPEEIKIVENQVTNDNHLTGTITVRTFMGKGYQYEVATSAGKLLVNDFSDRKFETGAEIQLLLPQTKLLALMQ</sequence>
<dbReference type="FunFam" id="3.40.50.300:FF:000042">
    <property type="entry name" value="Maltose/maltodextrin ABC transporter, ATP-binding protein"/>
    <property type="match status" value="1"/>
</dbReference>
<dbReference type="GO" id="GO:0140359">
    <property type="term" value="F:ABC-type transporter activity"/>
    <property type="evidence" value="ECO:0007669"/>
    <property type="project" value="UniProtKB-ARBA"/>
</dbReference>
<comment type="caution">
    <text evidence="6">The sequence shown here is derived from an EMBL/GenBank/DDBJ whole genome shotgun (WGS) entry which is preliminary data.</text>
</comment>
<dbReference type="PANTHER" id="PTHR42781">
    <property type="entry name" value="SPERMIDINE/PUTRESCINE IMPORT ATP-BINDING PROTEIN POTA"/>
    <property type="match status" value="1"/>
</dbReference>
<dbReference type="Gene3D" id="3.40.50.300">
    <property type="entry name" value="P-loop containing nucleotide triphosphate hydrolases"/>
    <property type="match status" value="1"/>
</dbReference>
<dbReference type="PROSITE" id="PS00211">
    <property type="entry name" value="ABC_TRANSPORTER_1"/>
    <property type="match status" value="1"/>
</dbReference>
<dbReference type="Pfam" id="PF00005">
    <property type="entry name" value="ABC_tran"/>
    <property type="match status" value="1"/>
</dbReference>
<protein>
    <submittedName>
        <fullName evidence="6">ABC transporter ATP-binding protein</fullName>
    </submittedName>
</protein>
<name>A0A7X8C272_9LACT</name>
<dbReference type="SUPFAM" id="SSF52540">
    <property type="entry name" value="P-loop containing nucleoside triphosphate hydrolases"/>
    <property type="match status" value="1"/>
</dbReference>
<evidence type="ECO:0000313" key="7">
    <source>
        <dbReference type="Proteomes" id="UP000541058"/>
    </source>
</evidence>
<keyword evidence="1" id="KW-0813">Transport</keyword>
<dbReference type="GO" id="GO:0005524">
    <property type="term" value="F:ATP binding"/>
    <property type="evidence" value="ECO:0007669"/>
    <property type="project" value="UniProtKB-KW"/>
</dbReference>
<dbReference type="InterPro" id="IPR017871">
    <property type="entry name" value="ABC_transporter-like_CS"/>
</dbReference>
<dbReference type="InterPro" id="IPR050093">
    <property type="entry name" value="ABC_SmlMolc_Importer"/>
</dbReference>
<dbReference type="SUPFAM" id="SSF50331">
    <property type="entry name" value="MOP-like"/>
    <property type="match status" value="1"/>
</dbReference>
<dbReference type="InterPro" id="IPR003439">
    <property type="entry name" value="ABC_transporter-like_ATP-bd"/>
</dbReference>
<evidence type="ECO:0000256" key="4">
    <source>
        <dbReference type="ARBA" id="ARBA00022967"/>
    </source>
</evidence>
<dbReference type="PROSITE" id="PS50893">
    <property type="entry name" value="ABC_TRANSPORTER_2"/>
    <property type="match status" value="1"/>
</dbReference>
<feature type="domain" description="ABC transporter" evidence="5">
    <location>
        <begin position="4"/>
        <end position="235"/>
    </location>
</feature>
<keyword evidence="3 6" id="KW-0067">ATP-binding</keyword>
<dbReference type="InterPro" id="IPR008995">
    <property type="entry name" value="Mo/tungstate-bd_C_term_dom"/>
</dbReference>
<keyword evidence="2" id="KW-0547">Nucleotide-binding</keyword>
<dbReference type="Gene3D" id="2.40.50.100">
    <property type="match status" value="1"/>
</dbReference>
<dbReference type="AlphaFoldDB" id="A0A7X8C272"/>
<evidence type="ECO:0000256" key="3">
    <source>
        <dbReference type="ARBA" id="ARBA00022840"/>
    </source>
</evidence>
<dbReference type="InterPro" id="IPR003593">
    <property type="entry name" value="AAA+_ATPase"/>
</dbReference>
<dbReference type="EMBL" id="JAAYSM010000055">
    <property type="protein sequence ID" value="NLJ17590.1"/>
    <property type="molecule type" value="Genomic_DNA"/>
</dbReference>
<keyword evidence="4" id="KW-1278">Translocase</keyword>
<dbReference type="PANTHER" id="PTHR42781:SF4">
    <property type="entry name" value="SPERMIDINE_PUTRESCINE IMPORT ATP-BINDING PROTEIN POTA"/>
    <property type="match status" value="1"/>
</dbReference>
<dbReference type="Pfam" id="PF08402">
    <property type="entry name" value="TOBE_2"/>
    <property type="match status" value="1"/>
</dbReference>
<accession>A0A7X8C272</accession>
<dbReference type="Proteomes" id="UP000541058">
    <property type="component" value="Unassembled WGS sequence"/>
</dbReference>
<evidence type="ECO:0000256" key="2">
    <source>
        <dbReference type="ARBA" id="ARBA00022741"/>
    </source>
</evidence>
<gene>
    <name evidence="6" type="ORF">GX355_01895</name>
</gene>
<dbReference type="RefSeq" id="WP_276646305.1">
    <property type="nucleotide sequence ID" value="NZ_JAAYSM010000055.1"/>
</dbReference>
<dbReference type="GO" id="GO:0043190">
    <property type="term" value="C:ATP-binding cassette (ABC) transporter complex"/>
    <property type="evidence" value="ECO:0007669"/>
    <property type="project" value="InterPro"/>
</dbReference>
<evidence type="ECO:0000259" key="5">
    <source>
        <dbReference type="PROSITE" id="PS50893"/>
    </source>
</evidence>
<evidence type="ECO:0000256" key="1">
    <source>
        <dbReference type="ARBA" id="ARBA00022448"/>
    </source>
</evidence>
<proteinExistence type="predicted"/>